<dbReference type="EC" id="2.7.8.13" evidence="1"/>
<dbReference type="Proteomes" id="UP000006832">
    <property type="component" value="Chromosome"/>
</dbReference>
<reference evidence="2" key="1">
    <citation type="submission" date="2007-09" db="EMBL/GenBank/DDBJ databases">
        <title>Complete genome sequence of Rickettsia rickettsii.</title>
        <authorList>
            <person name="Madan A."/>
            <person name="Fahey J."/>
            <person name="Helton E."/>
            <person name="Ketteman M."/>
            <person name="Madan A."/>
            <person name="Rodrigues S."/>
            <person name="Sanchez A."/>
            <person name="Dasch G."/>
            <person name="Eremeeva M."/>
        </authorList>
    </citation>
    <scope>NUCLEOTIDE SEQUENCE [LARGE SCALE GENOMIC DNA]</scope>
    <source>
        <strain evidence="2">Sheila Smith</strain>
    </source>
</reference>
<dbReference type="GO" id="GO:0016740">
    <property type="term" value="F:transferase activity"/>
    <property type="evidence" value="ECO:0007669"/>
    <property type="project" value="UniProtKB-KW"/>
</dbReference>
<protein>
    <submittedName>
        <fullName evidence="1">Phospho-N-acetylmuramoyl-pentapeptide-transferase</fullName>
        <ecNumber evidence="1">2.7.8.13</ecNumber>
    </submittedName>
</protein>
<organism evidence="1 2">
    <name type="scientific">Rickettsia rickettsii (strain Sheila Smith)</name>
    <dbReference type="NCBI Taxonomy" id="392021"/>
    <lineage>
        <taxon>Bacteria</taxon>
        <taxon>Pseudomonadati</taxon>
        <taxon>Pseudomonadota</taxon>
        <taxon>Alphaproteobacteria</taxon>
        <taxon>Rickettsiales</taxon>
        <taxon>Rickettsiaceae</taxon>
        <taxon>Rickettsieae</taxon>
        <taxon>Rickettsia</taxon>
        <taxon>spotted fever group</taxon>
    </lineage>
</organism>
<gene>
    <name evidence="1" type="primary">mraY</name>
    <name evidence="1" type="ordered locus">A1G_05020</name>
</gene>
<evidence type="ECO:0000313" key="1">
    <source>
        <dbReference type="EMBL" id="ABV76499.1"/>
    </source>
</evidence>
<dbReference type="EMBL" id="CP000848">
    <property type="protein sequence ID" value="ABV76499.1"/>
    <property type="molecule type" value="Genomic_DNA"/>
</dbReference>
<dbReference type="KEGG" id="rri:A1G_05020"/>
<accession>A0A0H3AYS5</accession>
<keyword evidence="1" id="KW-0808">Transferase</keyword>
<dbReference type="HOGENOM" id="CLU_3122189_0_0_5"/>
<sequence length="50" mass="4636">MLLPGKGGGGGGGMLLSGKGGGGGGGGGMLFSKGLARDTFANIGSFFEAM</sequence>
<name>A0A0H3AYS5_RICRS</name>
<evidence type="ECO:0000313" key="2">
    <source>
        <dbReference type="Proteomes" id="UP000006832"/>
    </source>
</evidence>
<dbReference type="AlphaFoldDB" id="A0A0H3AYS5"/>
<proteinExistence type="predicted"/>